<dbReference type="PANTHER" id="PTHR34776:SF1">
    <property type="entry name" value="F17F16.3 PROTEIN"/>
    <property type="match status" value="1"/>
</dbReference>
<proteinExistence type="predicted"/>
<sequence length="397" mass="44130">MPVETRSATQTPSMSPSGPRRQRRMKKSGDGDENIAAQKIEVKMEPEVGEKREAPEPEETEAKRPKIEEADVNKYAFTPGVIERGHIYFFYRPKVQHEEVHSMDDVSKLHVLLVPSSSESFSVQGKSEQSKDDSGADADEMNLVAQGADAAPAPESTTKDKKHFRLIIVGKKRLPDPEREKHAPIWATVIFVGDNLHDLEKKLGERTYETKTRGTRRTPPVRLAGRGVYATVNSQGNVPSRNATHLGYHLSHPTELGDVQKALGIHIASSFVIQLKNPKAEAPVSQRVGLPKSRRAIYSEDVMKHVFGRGEKGRSSIGLRFTNCNCIELLDHEGTELLLIPARTGTEGNDQSLGNGRGEALEEASRCESEERVEQIFNQLAFNKDRFPAEPLKGEWA</sequence>
<dbReference type="AlphaFoldDB" id="A0A9P7EMK3"/>
<reference evidence="2" key="1">
    <citation type="journal article" date="2020" name="New Phytol.">
        <title>Comparative genomics reveals dynamic genome evolution in host specialist ectomycorrhizal fungi.</title>
        <authorList>
            <person name="Lofgren L.A."/>
            <person name="Nguyen N.H."/>
            <person name="Vilgalys R."/>
            <person name="Ruytinx J."/>
            <person name="Liao H.L."/>
            <person name="Branco S."/>
            <person name="Kuo A."/>
            <person name="LaButti K."/>
            <person name="Lipzen A."/>
            <person name="Andreopoulos W."/>
            <person name="Pangilinan J."/>
            <person name="Riley R."/>
            <person name="Hundley H."/>
            <person name="Na H."/>
            <person name="Barry K."/>
            <person name="Grigoriev I.V."/>
            <person name="Stajich J.E."/>
            <person name="Kennedy P.G."/>
        </authorList>
    </citation>
    <scope>NUCLEOTIDE SEQUENCE</scope>
    <source>
        <strain evidence="2">MN1</strain>
    </source>
</reference>
<feature type="compositionally biased region" description="Polar residues" evidence="1">
    <location>
        <begin position="1"/>
        <end position="16"/>
    </location>
</feature>
<keyword evidence="3" id="KW-1185">Reference proteome</keyword>
<accession>A0A9P7EMK3</accession>
<dbReference type="RefSeq" id="XP_041198959.1">
    <property type="nucleotide sequence ID" value="XM_041330092.1"/>
</dbReference>
<dbReference type="EMBL" id="JABBWG010000002">
    <property type="protein sequence ID" value="KAG1825706.1"/>
    <property type="molecule type" value="Genomic_DNA"/>
</dbReference>
<dbReference type="PANTHER" id="PTHR34776">
    <property type="entry name" value="F17F16.3 PROTEIN"/>
    <property type="match status" value="1"/>
</dbReference>
<gene>
    <name evidence="2" type="ORF">BJ212DRAFT_1260138</name>
</gene>
<protein>
    <submittedName>
        <fullName evidence="2">Uncharacterized protein</fullName>
    </submittedName>
</protein>
<evidence type="ECO:0000313" key="3">
    <source>
        <dbReference type="Proteomes" id="UP000807769"/>
    </source>
</evidence>
<evidence type="ECO:0000313" key="2">
    <source>
        <dbReference type="EMBL" id="KAG1825706.1"/>
    </source>
</evidence>
<dbReference type="Proteomes" id="UP000807769">
    <property type="component" value="Unassembled WGS sequence"/>
</dbReference>
<dbReference type="OrthoDB" id="1028014at2759"/>
<dbReference type="GeneID" id="64624109"/>
<comment type="caution">
    <text evidence="2">The sequence shown here is derived from an EMBL/GenBank/DDBJ whole genome shotgun (WGS) entry which is preliminary data.</text>
</comment>
<name>A0A9P7EMK3_9AGAM</name>
<feature type="compositionally biased region" description="Basic and acidic residues" evidence="1">
    <location>
        <begin position="40"/>
        <end position="66"/>
    </location>
</feature>
<evidence type="ECO:0000256" key="1">
    <source>
        <dbReference type="SAM" id="MobiDB-lite"/>
    </source>
</evidence>
<feature type="region of interest" description="Disordered" evidence="1">
    <location>
        <begin position="1"/>
        <end position="66"/>
    </location>
</feature>
<organism evidence="2 3">
    <name type="scientific">Suillus subaureus</name>
    <dbReference type="NCBI Taxonomy" id="48587"/>
    <lineage>
        <taxon>Eukaryota</taxon>
        <taxon>Fungi</taxon>
        <taxon>Dikarya</taxon>
        <taxon>Basidiomycota</taxon>
        <taxon>Agaricomycotina</taxon>
        <taxon>Agaricomycetes</taxon>
        <taxon>Agaricomycetidae</taxon>
        <taxon>Boletales</taxon>
        <taxon>Suillineae</taxon>
        <taxon>Suillaceae</taxon>
        <taxon>Suillus</taxon>
    </lineage>
</organism>